<keyword evidence="3" id="KW-0862">Zinc</keyword>
<dbReference type="GO" id="GO:0046872">
    <property type="term" value="F:metal ion binding"/>
    <property type="evidence" value="ECO:0007669"/>
    <property type="project" value="UniProtKB-KW"/>
</dbReference>
<dbReference type="InterPro" id="IPR034751">
    <property type="entry name" value="Yippee"/>
</dbReference>
<evidence type="ECO:0000256" key="3">
    <source>
        <dbReference type="ARBA" id="ARBA00022833"/>
    </source>
</evidence>
<reference evidence="6 7" key="1">
    <citation type="submission" date="2015-03" db="EMBL/GenBank/DDBJ databases">
        <title>Draft genome of the nematode, Opisthorchis viverrini.</title>
        <authorList>
            <person name="Mitreva M."/>
        </authorList>
    </citation>
    <scope>NUCLEOTIDE SEQUENCE [LARGE SCALE GENOMIC DNA]</scope>
    <source>
        <strain evidence="6">Khon Kaen</strain>
    </source>
</reference>
<evidence type="ECO:0000256" key="4">
    <source>
        <dbReference type="RuleBase" id="RU110713"/>
    </source>
</evidence>
<gene>
    <name evidence="6" type="ORF">X801_00070</name>
</gene>
<evidence type="ECO:0000256" key="1">
    <source>
        <dbReference type="ARBA" id="ARBA00005613"/>
    </source>
</evidence>
<accession>A0A1S8XBD2</accession>
<dbReference type="Proteomes" id="UP000243686">
    <property type="component" value="Unassembled WGS sequence"/>
</dbReference>
<proteinExistence type="inferred from homology"/>
<dbReference type="Pfam" id="PF03226">
    <property type="entry name" value="Yippee-Mis18"/>
    <property type="match status" value="1"/>
</dbReference>
<evidence type="ECO:0000313" key="6">
    <source>
        <dbReference type="EMBL" id="OON24015.1"/>
    </source>
</evidence>
<dbReference type="InterPro" id="IPR039058">
    <property type="entry name" value="Yippee_fam"/>
</dbReference>
<sequence>MSDNRGSECAVLYMWSLHSVADIYCDCCHTVLGWKYEQAYETSQKYKEGKYIIELAHLIKDNGWDLSWVELDQRRPY</sequence>
<protein>
    <recommendedName>
        <fullName evidence="4">Protein yippee-like</fullName>
    </recommendedName>
</protein>
<dbReference type="AlphaFoldDB" id="A0A1S8XBD2"/>
<keyword evidence="2" id="KW-0479">Metal-binding</keyword>
<evidence type="ECO:0000256" key="2">
    <source>
        <dbReference type="ARBA" id="ARBA00022723"/>
    </source>
</evidence>
<name>A0A1S8XBD2_OPIVI</name>
<evidence type="ECO:0000259" key="5">
    <source>
        <dbReference type="PROSITE" id="PS51792"/>
    </source>
</evidence>
<keyword evidence="7" id="KW-1185">Reference proteome</keyword>
<dbReference type="PROSITE" id="PS51792">
    <property type="entry name" value="YIPPEE"/>
    <property type="match status" value="1"/>
</dbReference>
<dbReference type="InterPro" id="IPR004910">
    <property type="entry name" value="Yippee/Mis18/Cereblon"/>
</dbReference>
<comment type="similarity">
    <text evidence="1 4">Belongs to the yippee family.</text>
</comment>
<dbReference type="PANTHER" id="PTHR13848">
    <property type="entry name" value="PROTEIN YIPPEE-LIKE CG15309-RELATED"/>
    <property type="match status" value="1"/>
</dbReference>
<organism evidence="6 7">
    <name type="scientific">Opisthorchis viverrini</name>
    <name type="common">Southeast Asian liver fluke</name>
    <dbReference type="NCBI Taxonomy" id="6198"/>
    <lineage>
        <taxon>Eukaryota</taxon>
        <taxon>Metazoa</taxon>
        <taxon>Spiralia</taxon>
        <taxon>Lophotrochozoa</taxon>
        <taxon>Platyhelminthes</taxon>
        <taxon>Trematoda</taxon>
        <taxon>Digenea</taxon>
        <taxon>Opisthorchiida</taxon>
        <taxon>Opisthorchiata</taxon>
        <taxon>Opisthorchiidae</taxon>
        <taxon>Opisthorchis</taxon>
    </lineage>
</organism>
<evidence type="ECO:0000313" key="7">
    <source>
        <dbReference type="Proteomes" id="UP000243686"/>
    </source>
</evidence>
<feature type="domain" description="Yippee" evidence="5">
    <location>
        <begin position="1"/>
        <end position="62"/>
    </location>
</feature>
<dbReference type="EMBL" id="KV891462">
    <property type="protein sequence ID" value="OON24015.1"/>
    <property type="molecule type" value="Genomic_DNA"/>
</dbReference>